<dbReference type="AlphaFoldDB" id="A0A195DVL1"/>
<gene>
    <name evidence="1" type="ORF">ALC57_11108</name>
</gene>
<organism evidence="1 2">
    <name type="scientific">Trachymyrmex cornetzi</name>
    <dbReference type="NCBI Taxonomy" id="471704"/>
    <lineage>
        <taxon>Eukaryota</taxon>
        <taxon>Metazoa</taxon>
        <taxon>Ecdysozoa</taxon>
        <taxon>Arthropoda</taxon>
        <taxon>Hexapoda</taxon>
        <taxon>Insecta</taxon>
        <taxon>Pterygota</taxon>
        <taxon>Neoptera</taxon>
        <taxon>Endopterygota</taxon>
        <taxon>Hymenoptera</taxon>
        <taxon>Apocrita</taxon>
        <taxon>Aculeata</taxon>
        <taxon>Formicoidea</taxon>
        <taxon>Formicidae</taxon>
        <taxon>Myrmicinae</taxon>
        <taxon>Trachymyrmex</taxon>
    </lineage>
</organism>
<accession>A0A195DVL1</accession>
<dbReference type="Proteomes" id="UP000078492">
    <property type="component" value="Unassembled WGS sequence"/>
</dbReference>
<reference evidence="1 2" key="1">
    <citation type="submission" date="2015-09" db="EMBL/GenBank/DDBJ databases">
        <title>Trachymyrmex cornetzi WGS genome.</title>
        <authorList>
            <person name="Nygaard S."/>
            <person name="Hu H."/>
            <person name="Boomsma J."/>
            <person name="Zhang G."/>
        </authorList>
    </citation>
    <scope>NUCLEOTIDE SEQUENCE [LARGE SCALE GENOMIC DNA]</scope>
    <source>
        <strain evidence="1">Tcor2-1</strain>
        <tissue evidence="1">Whole body</tissue>
    </source>
</reference>
<evidence type="ECO:0000313" key="2">
    <source>
        <dbReference type="Proteomes" id="UP000078492"/>
    </source>
</evidence>
<name>A0A195DVL1_9HYME</name>
<evidence type="ECO:0000313" key="1">
    <source>
        <dbReference type="EMBL" id="KYN16599.1"/>
    </source>
</evidence>
<keyword evidence="2" id="KW-1185">Reference proteome</keyword>
<dbReference type="EMBL" id="KQ980322">
    <property type="protein sequence ID" value="KYN16599.1"/>
    <property type="molecule type" value="Genomic_DNA"/>
</dbReference>
<sequence length="118" mass="13285">MTLCLASWKEANDDWLHKSKANIKKGLPQAWITLEHLRTSDSTQVAVSFLFDAIFQQTITPSSPPDKSKRSTLATCFESNLSNISDQPKFLKEFFACALTGVPEVHKRCLDDLQCPKQ</sequence>
<proteinExistence type="predicted"/>
<protein>
    <submittedName>
        <fullName evidence="1">Uncharacterized protein</fullName>
    </submittedName>
</protein>